<comment type="caution">
    <text evidence="1">The sequence shown here is derived from an EMBL/GenBank/DDBJ whole genome shotgun (WGS) entry which is preliminary data.</text>
</comment>
<name>A0ABS4J2F5_9BACL</name>
<dbReference type="RefSeq" id="WP_209975888.1">
    <property type="nucleotide sequence ID" value="NZ_JAGGLB010000022.1"/>
</dbReference>
<organism evidence="1 2">
    <name type="scientific">Paenibacillus eucommiae</name>
    <dbReference type="NCBI Taxonomy" id="1355755"/>
    <lineage>
        <taxon>Bacteria</taxon>
        <taxon>Bacillati</taxon>
        <taxon>Bacillota</taxon>
        <taxon>Bacilli</taxon>
        <taxon>Bacillales</taxon>
        <taxon>Paenibacillaceae</taxon>
        <taxon>Paenibacillus</taxon>
    </lineage>
</organism>
<accession>A0ABS4J2F5</accession>
<reference evidence="1 2" key="1">
    <citation type="submission" date="2021-03" db="EMBL/GenBank/DDBJ databases">
        <title>Genomic Encyclopedia of Type Strains, Phase IV (KMG-IV): sequencing the most valuable type-strain genomes for metagenomic binning, comparative biology and taxonomic classification.</title>
        <authorList>
            <person name="Goeker M."/>
        </authorList>
    </citation>
    <scope>NUCLEOTIDE SEQUENCE [LARGE SCALE GENOMIC DNA]</scope>
    <source>
        <strain evidence="1 2">DSM 26048</strain>
    </source>
</reference>
<evidence type="ECO:0000313" key="2">
    <source>
        <dbReference type="Proteomes" id="UP001519287"/>
    </source>
</evidence>
<evidence type="ECO:0000313" key="1">
    <source>
        <dbReference type="EMBL" id="MBP1994026.1"/>
    </source>
</evidence>
<dbReference type="EMBL" id="JAGGLB010000022">
    <property type="protein sequence ID" value="MBP1994026.1"/>
    <property type="molecule type" value="Genomic_DNA"/>
</dbReference>
<dbReference type="Proteomes" id="UP001519287">
    <property type="component" value="Unassembled WGS sequence"/>
</dbReference>
<proteinExistence type="predicted"/>
<protein>
    <submittedName>
        <fullName evidence="1">Transposase/invertase (TIGR01784 family)</fullName>
    </submittedName>
</protein>
<keyword evidence="2" id="KW-1185">Reference proteome</keyword>
<gene>
    <name evidence="1" type="ORF">J2Z66_005652</name>
</gene>
<sequence length="182" mass="21399">MAIPEHPILHFQFLKVELKKQDWRRFIDSDNPVAAALLAKMGYTKKEKREVRFAFLQMMLRLREKLDPARFMLIMSVADLYFMPNIKQDEEILQELSKQYPEEGAAIMDLMPAWKRWGYEEGIEAGKEKGKKEGKQEGKEVERNNIIHKLLDKGFSPEEVAETLEFPVDEVRNCLNSKRTLR</sequence>